<evidence type="ECO:0000313" key="2">
    <source>
        <dbReference type="EMBL" id="CBY19630.1"/>
    </source>
</evidence>
<dbReference type="InParanoid" id="E4XHS2"/>
<keyword evidence="1" id="KW-0175">Coiled coil</keyword>
<name>E4XHS2_OIKDI</name>
<reference evidence="2 3" key="1">
    <citation type="journal article" date="2010" name="Science">
        <title>Plasticity of animal genome architecture unmasked by rapid evolution of a pelagic tunicate.</title>
        <authorList>
            <person name="Denoeud F."/>
            <person name="Henriet S."/>
            <person name="Mungpakdee S."/>
            <person name="Aury J.M."/>
            <person name="Da Silva C."/>
            <person name="Brinkmann H."/>
            <person name="Mikhaleva J."/>
            <person name="Olsen L.C."/>
            <person name="Jubin C."/>
            <person name="Canestro C."/>
            <person name="Bouquet J.M."/>
            <person name="Danks G."/>
            <person name="Poulain J."/>
            <person name="Campsteijn C."/>
            <person name="Adamski M."/>
            <person name="Cross I."/>
            <person name="Yadetie F."/>
            <person name="Muffato M."/>
            <person name="Louis A."/>
            <person name="Butcher S."/>
            <person name="Tsagkogeorga G."/>
            <person name="Konrad A."/>
            <person name="Singh S."/>
            <person name="Jensen M.F."/>
            <person name="Cong E.H."/>
            <person name="Eikeseth-Otteraa H."/>
            <person name="Noel B."/>
            <person name="Anthouard V."/>
            <person name="Porcel B.M."/>
            <person name="Kachouri-Lafond R."/>
            <person name="Nishino A."/>
            <person name="Ugolini M."/>
            <person name="Chourrout P."/>
            <person name="Nishida H."/>
            <person name="Aasland R."/>
            <person name="Huzurbazar S."/>
            <person name="Westhof E."/>
            <person name="Delsuc F."/>
            <person name="Lehrach H."/>
            <person name="Reinhardt R."/>
            <person name="Weissenbach J."/>
            <person name="Roy S.W."/>
            <person name="Artiguenave F."/>
            <person name="Postlethwait J.H."/>
            <person name="Manak J.R."/>
            <person name="Thompson E.M."/>
            <person name="Jaillon O."/>
            <person name="Du Pasquier L."/>
            <person name="Boudinot P."/>
            <person name="Liberles D.A."/>
            <person name="Volff J.N."/>
            <person name="Philippe H."/>
            <person name="Lenhard B."/>
            <person name="Roest Crollius H."/>
            <person name="Wincker P."/>
            <person name="Chourrout D."/>
        </authorList>
    </citation>
    <scope>NUCLEOTIDE SEQUENCE [LARGE SCALE GENOMIC DNA]</scope>
</reference>
<organism evidence="2 3">
    <name type="scientific">Oikopleura dioica</name>
    <name type="common">Tunicate</name>
    <dbReference type="NCBI Taxonomy" id="34765"/>
    <lineage>
        <taxon>Eukaryota</taxon>
        <taxon>Metazoa</taxon>
        <taxon>Chordata</taxon>
        <taxon>Tunicata</taxon>
        <taxon>Appendicularia</taxon>
        <taxon>Copelata</taxon>
        <taxon>Oikopleuridae</taxon>
        <taxon>Oikopleura</taxon>
    </lineage>
</organism>
<protein>
    <submittedName>
        <fullName evidence="2">Uncharacterized protein</fullName>
    </submittedName>
</protein>
<dbReference type="AlphaFoldDB" id="E4XHS2"/>
<accession>E4XHS2</accession>
<keyword evidence="3" id="KW-1185">Reference proteome</keyword>
<feature type="coiled-coil region" evidence="1">
    <location>
        <begin position="5"/>
        <end position="32"/>
    </location>
</feature>
<dbReference type="EMBL" id="FN653052">
    <property type="protein sequence ID" value="CBY19630.1"/>
    <property type="molecule type" value="Genomic_DNA"/>
</dbReference>
<gene>
    <name evidence="2" type="ORF">GSOID_T00011055001</name>
</gene>
<proteinExistence type="predicted"/>
<sequence>MEQSVDQTRAKLERVNEETLQLKHELLKARNENVVLKCQLKEEISKNSKLDDGNRQLTNHINHLEESTKTAFNFMKCIAMQAKAEIKQNRAELNMLYKSFHKLAEYDNLQRIELETNITVTDTRVIAAQTELESLQLQISKKSRLSRLCSS</sequence>
<dbReference type="Proteomes" id="UP000001307">
    <property type="component" value="Unassembled WGS sequence"/>
</dbReference>
<evidence type="ECO:0000313" key="3">
    <source>
        <dbReference type="Proteomes" id="UP000001307"/>
    </source>
</evidence>
<evidence type="ECO:0000256" key="1">
    <source>
        <dbReference type="SAM" id="Coils"/>
    </source>
</evidence>